<protein>
    <submittedName>
        <fullName evidence="2">Uncharacterized protein</fullName>
    </submittedName>
</protein>
<dbReference type="VEuPathDB" id="VectorBase:BGLAX_051537"/>
<dbReference type="VEuPathDB" id="VectorBase:BGLB023342"/>
<dbReference type="KEGG" id="bgt:106063198"/>
<feature type="signal peptide" evidence="1">
    <location>
        <begin position="1"/>
        <end position="29"/>
    </location>
</feature>
<evidence type="ECO:0000256" key="1">
    <source>
        <dbReference type="SAM" id="SignalP"/>
    </source>
</evidence>
<dbReference type="EnsemblMetazoa" id="BGLB023342-RB">
    <property type="protein sequence ID" value="BGLB023342-PB"/>
    <property type="gene ID" value="BGLB023342"/>
</dbReference>
<reference evidence="2" key="1">
    <citation type="submission" date="2020-05" db="UniProtKB">
        <authorList>
            <consortium name="EnsemblMetazoa"/>
        </authorList>
    </citation>
    <scope>IDENTIFICATION</scope>
    <source>
        <strain evidence="2">BB02</strain>
    </source>
</reference>
<sequence length="123" mass="13590">MCVLASGFRMKMDLRIVVIVTLALSYAKADCIVNCGSNFARDVQTHISSVDSLCGVQKTYLKCMSDCVPGMSEEYFNDQIQKFLDQIPGSYTLCDLKNSGEGIRAINLKYVLFLVFAVSLLLA</sequence>
<proteinExistence type="predicted"/>
<evidence type="ECO:0000313" key="3">
    <source>
        <dbReference type="Proteomes" id="UP000076420"/>
    </source>
</evidence>
<name>A0A2C9KTF3_BIOGL</name>
<dbReference type="AlphaFoldDB" id="A0A2C9KTF3"/>
<dbReference type="Proteomes" id="UP000076420">
    <property type="component" value="Unassembled WGS sequence"/>
</dbReference>
<feature type="chain" id="PRO_5012519314" evidence="1">
    <location>
        <begin position="30"/>
        <end position="123"/>
    </location>
</feature>
<accession>A0A2C9KTF3</accession>
<organism evidence="2 3">
    <name type="scientific">Biomphalaria glabrata</name>
    <name type="common">Bloodfluke planorb</name>
    <name type="synonym">Freshwater snail</name>
    <dbReference type="NCBI Taxonomy" id="6526"/>
    <lineage>
        <taxon>Eukaryota</taxon>
        <taxon>Metazoa</taxon>
        <taxon>Spiralia</taxon>
        <taxon>Lophotrochozoa</taxon>
        <taxon>Mollusca</taxon>
        <taxon>Gastropoda</taxon>
        <taxon>Heterobranchia</taxon>
        <taxon>Euthyneura</taxon>
        <taxon>Panpulmonata</taxon>
        <taxon>Hygrophila</taxon>
        <taxon>Lymnaeoidea</taxon>
        <taxon>Planorbidae</taxon>
        <taxon>Biomphalaria</taxon>
    </lineage>
</organism>
<evidence type="ECO:0000313" key="2">
    <source>
        <dbReference type="EnsemblMetazoa" id="BGLB023342-PB"/>
    </source>
</evidence>
<keyword evidence="1" id="KW-0732">Signal</keyword>
<gene>
    <name evidence="2" type="primary">106063198</name>
</gene>